<keyword evidence="5" id="KW-0614">Plasmid</keyword>
<reference evidence="5" key="1">
    <citation type="submission" date="2023-04" db="EMBL/GenBank/DDBJ databases">
        <title>Genome dynamics across the evolutionary transition to endosymbiosis.</title>
        <authorList>
            <person name="Siozios S."/>
            <person name="Nadal-Jimenez P."/>
            <person name="Azagi T."/>
            <person name="Sprong H."/>
            <person name="Frost C.L."/>
            <person name="Parratt S.R."/>
            <person name="Taylor G."/>
            <person name="Brettell L."/>
            <person name="Lew K.C."/>
            <person name="Croft L."/>
            <person name="King K.C."/>
            <person name="Brockhurst M.A."/>
            <person name="Hypsa V."/>
            <person name="Novakova E."/>
            <person name="Darby A.C."/>
            <person name="Hurst G.D.D."/>
        </authorList>
    </citation>
    <scope>NUCLEOTIDE SEQUENCE</scope>
    <source>
        <strain evidence="5">AIh</strain>
        <plasmid evidence="5">paIh3</plasmid>
    </source>
</reference>
<dbReference type="Gene3D" id="1.10.10.10">
    <property type="entry name" value="Winged helix-like DNA-binding domain superfamily/Winged helix DNA-binding domain"/>
    <property type="match status" value="1"/>
</dbReference>
<dbReference type="CDD" id="cd06170">
    <property type="entry name" value="LuxR_C_like"/>
    <property type="match status" value="1"/>
</dbReference>
<feature type="domain" description="HTH luxR-type" evidence="4">
    <location>
        <begin position="118"/>
        <end position="183"/>
    </location>
</feature>
<dbReference type="PROSITE" id="PS50043">
    <property type="entry name" value="HTH_LUXR_2"/>
    <property type="match status" value="1"/>
</dbReference>
<dbReference type="GO" id="GO:0006355">
    <property type="term" value="P:regulation of DNA-templated transcription"/>
    <property type="evidence" value="ECO:0007669"/>
    <property type="project" value="InterPro"/>
</dbReference>
<dbReference type="InterPro" id="IPR036388">
    <property type="entry name" value="WH-like_DNA-bd_sf"/>
</dbReference>
<geneLocation type="plasmid" evidence="5 6">
    <name>paIh3</name>
</geneLocation>
<proteinExistence type="predicted"/>
<dbReference type="InterPro" id="IPR000792">
    <property type="entry name" value="Tscrpt_reg_LuxR_C"/>
</dbReference>
<keyword evidence="1" id="KW-0805">Transcription regulation</keyword>
<name>A0AA95GB78_9GAMM</name>
<dbReference type="GO" id="GO:0003677">
    <property type="term" value="F:DNA binding"/>
    <property type="evidence" value="ECO:0007669"/>
    <property type="project" value="UniProtKB-KW"/>
</dbReference>
<dbReference type="RefSeq" id="WP_280628367.1">
    <property type="nucleotide sequence ID" value="NZ_CP123493.1"/>
</dbReference>
<dbReference type="SUPFAM" id="SSF46894">
    <property type="entry name" value="C-terminal effector domain of the bipartite response regulators"/>
    <property type="match status" value="1"/>
</dbReference>
<dbReference type="Proteomes" id="UP001177597">
    <property type="component" value="Plasmid paIh3"/>
</dbReference>
<dbReference type="EMBL" id="CP123493">
    <property type="protein sequence ID" value="WGL93935.1"/>
    <property type="molecule type" value="Genomic_DNA"/>
</dbReference>
<dbReference type="InterPro" id="IPR016032">
    <property type="entry name" value="Sig_transdc_resp-reg_C-effctor"/>
</dbReference>
<dbReference type="PANTHER" id="PTHR44688">
    <property type="entry name" value="DNA-BINDING TRANSCRIPTIONAL ACTIVATOR DEVR_DOSR"/>
    <property type="match status" value="1"/>
</dbReference>
<organism evidence="5 6">
    <name type="scientific">Arsenophonus nasoniae</name>
    <name type="common">son-killer infecting Nasonia vitripennis</name>
    <dbReference type="NCBI Taxonomy" id="638"/>
    <lineage>
        <taxon>Bacteria</taxon>
        <taxon>Pseudomonadati</taxon>
        <taxon>Pseudomonadota</taxon>
        <taxon>Gammaproteobacteria</taxon>
        <taxon>Enterobacterales</taxon>
        <taxon>Morganellaceae</taxon>
        <taxon>Arsenophonus</taxon>
    </lineage>
</organism>
<accession>A0AA95GB78</accession>
<keyword evidence="3" id="KW-0804">Transcription</keyword>
<protein>
    <submittedName>
        <fullName evidence="5">LuxR C-terminal-related transcriptional regulator</fullName>
    </submittedName>
</protein>
<sequence length="206" mass="23817">MKPEKHEFCRHATVPCGFADSEGEINANAKMLDFLGFNKDAPEMVILLEKIRTEKSPFFVIIKLVSDFKKSPTVWQFHFLPLFCSKNGYLGTFFHAHEFLFLSPLEYVDGIEPYAVTTEKPNKLFTAKEWQILFFTMQRLSSKEIARRLDISRLTVETHLKTIYGKTKLHSAFQLRVFSKSKGFDRYIPSEFINKGRGFLEMGGIA</sequence>
<evidence type="ECO:0000313" key="5">
    <source>
        <dbReference type="EMBL" id="WGL93935.1"/>
    </source>
</evidence>
<evidence type="ECO:0000313" key="6">
    <source>
        <dbReference type="Proteomes" id="UP001177597"/>
    </source>
</evidence>
<dbReference type="PANTHER" id="PTHR44688:SF16">
    <property type="entry name" value="DNA-BINDING TRANSCRIPTIONAL ACTIVATOR DEVR_DOSR"/>
    <property type="match status" value="1"/>
</dbReference>
<dbReference type="SMART" id="SM00421">
    <property type="entry name" value="HTH_LUXR"/>
    <property type="match status" value="1"/>
</dbReference>
<evidence type="ECO:0000256" key="1">
    <source>
        <dbReference type="ARBA" id="ARBA00023015"/>
    </source>
</evidence>
<dbReference type="AlphaFoldDB" id="A0AA95GB78"/>
<dbReference type="Pfam" id="PF00196">
    <property type="entry name" value="GerE"/>
    <property type="match status" value="1"/>
</dbReference>
<evidence type="ECO:0000256" key="2">
    <source>
        <dbReference type="ARBA" id="ARBA00023125"/>
    </source>
</evidence>
<evidence type="ECO:0000259" key="4">
    <source>
        <dbReference type="PROSITE" id="PS50043"/>
    </source>
</evidence>
<evidence type="ECO:0000256" key="3">
    <source>
        <dbReference type="ARBA" id="ARBA00023163"/>
    </source>
</evidence>
<keyword evidence="2" id="KW-0238">DNA-binding</keyword>
<gene>
    <name evidence="5" type="ORF">QE207_01215</name>
</gene>